<organism evidence="1 2">
    <name type="scientific">Leptotrichia hofstadii F0254</name>
    <dbReference type="NCBI Taxonomy" id="634994"/>
    <lineage>
        <taxon>Bacteria</taxon>
        <taxon>Fusobacteriati</taxon>
        <taxon>Fusobacteriota</taxon>
        <taxon>Fusobacteriia</taxon>
        <taxon>Fusobacteriales</taxon>
        <taxon>Leptotrichiaceae</taxon>
        <taxon>Leptotrichia</taxon>
    </lineage>
</organism>
<sequence>MKYNNRIGSLKREVKKMNLDIDYFKTKLKEITEWYENTRWNNKTLLEKISELDMEINKTRDAENLIDWDKLSHIEEKIVSDMVHLRNKMKLSQKERFDSYYRIK</sequence>
<name>C9MZZ1_9FUSO</name>
<gene>
    <name evidence="1" type="ORF">GCWU000323_02111</name>
</gene>
<evidence type="ECO:0000313" key="1">
    <source>
        <dbReference type="EMBL" id="EEX73968.1"/>
    </source>
</evidence>
<dbReference type="AlphaFoldDB" id="C9MZZ1"/>
<proteinExistence type="predicted"/>
<dbReference type="EMBL" id="ACVB02000024">
    <property type="protein sequence ID" value="EEX73968.1"/>
    <property type="molecule type" value="Genomic_DNA"/>
</dbReference>
<dbReference type="Proteomes" id="UP000006233">
    <property type="component" value="Unassembled WGS sequence"/>
</dbReference>
<evidence type="ECO:0000313" key="2">
    <source>
        <dbReference type="Proteomes" id="UP000006233"/>
    </source>
</evidence>
<accession>C9MZZ1</accession>
<comment type="caution">
    <text evidence="1">The sequence shown here is derived from an EMBL/GenBank/DDBJ whole genome shotgun (WGS) entry which is preliminary data.</text>
</comment>
<dbReference type="STRING" id="634994.GCWU000323_02111"/>
<dbReference type="HOGENOM" id="CLU_2479547_0_0_0"/>
<reference evidence="1 2" key="1">
    <citation type="submission" date="2009-09" db="EMBL/GenBank/DDBJ databases">
        <authorList>
            <person name="Weinstock G."/>
            <person name="Sodergren E."/>
            <person name="Clifton S."/>
            <person name="Fulton L."/>
            <person name="Fulton B."/>
            <person name="Courtney L."/>
            <person name="Fronick C."/>
            <person name="Harrison M."/>
            <person name="Strong C."/>
            <person name="Farmer C."/>
            <person name="Delahaunty K."/>
            <person name="Markovic C."/>
            <person name="Hall O."/>
            <person name="Minx P."/>
            <person name="Tomlinson C."/>
            <person name="Mitreva M."/>
            <person name="Nelson J."/>
            <person name="Hou S."/>
            <person name="Wollam A."/>
            <person name="Pepin K.H."/>
            <person name="Johnson M."/>
            <person name="Bhonagiri V."/>
            <person name="Nash W.E."/>
            <person name="Warren W."/>
            <person name="Chinwalla A."/>
            <person name="Mardis E.R."/>
            <person name="Wilson R.K."/>
        </authorList>
    </citation>
    <scope>NUCLEOTIDE SEQUENCE [LARGE SCALE GENOMIC DNA]</scope>
    <source>
        <strain evidence="1 2">F0254</strain>
    </source>
</reference>
<protein>
    <submittedName>
        <fullName evidence="1">Uncharacterized protein</fullName>
    </submittedName>
</protein>